<dbReference type="AlphaFoldDB" id="U9UET4"/>
<dbReference type="VEuPathDB" id="FungiDB:RhiirFUN_013548"/>
<accession>U9UET4</accession>
<proteinExistence type="predicted"/>
<protein>
    <submittedName>
        <fullName evidence="1">Uncharacterized protein</fullName>
    </submittedName>
</protein>
<reference evidence="1" key="1">
    <citation type="submission" date="2013-07" db="EMBL/GenBank/DDBJ databases">
        <title>The genome of an arbuscular mycorrhizal fungus provides insights into the evolution of the oldest plant symbiosis.</title>
        <authorList>
            <consortium name="DOE Joint Genome Institute"/>
            <person name="Tisserant E."/>
            <person name="Malbreil M."/>
            <person name="Kuo A."/>
            <person name="Kohler A."/>
            <person name="Symeonidi A."/>
            <person name="Balestrini R."/>
            <person name="Charron P."/>
            <person name="Duensing N."/>
            <person name="Frei-dit-Frey N."/>
            <person name="Gianinazzi-Pearson V."/>
            <person name="Gilbert B."/>
            <person name="Handa Y."/>
            <person name="Hijri M."/>
            <person name="Kaul R."/>
            <person name="Kawaguchi M."/>
            <person name="Krajinski F."/>
            <person name="Lammers P."/>
            <person name="Lapierre D."/>
            <person name="Masclaux F.G."/>
            <person name="Murat C."/>
            <person name="Morin E."/>
            <person name="Ndikumana S."/>
            <person name="Pagni M."/>
            <person name="Petitpierre D."/>
            <person name="Requena N."/>
            <person name="Rosikiewicz P."/>
            <person name="Riley R."/>
            <person name="Saito K."/>
            <person name="San Clemente H."/>
            <person name="Shapiro H."/>
            <person name="van Tuinen D."/>
            <person name="Becard G."/>
            <person name="Bonfante P."/>
            <person name="Paszkowski U."/>
            <person name="Shachar-Hill Y."/>
            <person name="Young J.P."/>
            <person name="Sanders I.R."/>
            <person name="Henrissat B."/>
            <person name="Rensing S.A."/>
            <person name="Grigoriev I.V."/>
            <person name="Corradi N."/>
            <person name="Roux C."/>
            <person name="Martin F."/>
        </authorList>
    </citation>
    <scope>NUCLEOTIDE SEQUENCE</scope>
    <source>
        <strain evidence="1">DAOM 197198</strain>
    </source>
</reference>
<gene>
    <name evidence="1" type="ORF">GLOINDRAFT_20184</name>
</gene>
<organism evidence="1">
    <name type="scientific">Rhizophagus irregularis (strain DAOM 181602 / DAOM 197198 / MUCL 43194)</name>
    <name type="common">Arbuscular mycorrhizal fungus</name>
    <name type="synonym">Glomus intraradices</name>
    <dbReference type="NCBI Taxonomy" id="747089"/>
    <lineage>
        <taxon>Eukaryota</taxon>
        <taxon>Fungi</taxon>
        <taxon>Fungi incertae sedis</taxon>
        <taxon>Mucoromycota</taxon>
        <taxon>Glomeromycotina</taxon>
        <taxon>Glomeromycetes</taxon>
        <taxon>Glomerales</taxon>
        <taxon>Glomeraceae</taxon>
        <taxon>Rhizophagus</taxon>
    </lineage>
</organism>
<dbReference type="EMBL" id="KI278767">
    <property type="protein sequence ID" value="ESA18910.1"/>
    <property type="molecule type" value="Genomic_DNA"/>
</dbReference>
<sequence length="150" mass="17689">MIFSSIIKDASIIVLEEVDADLKYLRKLEEVQVLINKFDFDNSITAKKFVLYDDSEVITEIISNDEILKAVQLNNQEKEEIEEEFLPTIIHNEIIECYDKVILYLQCQEKNYGSNNEDIKFIKKLKKEALRERFCSTKQINFNNFVNVIK</sequence>
<name>U9UET4_RHIID</name>
<dbReference type="HOGENOM" id="CLU_018294_3_2_1"/>
<evidence type="ECO:0000313" key="1">
    <source>
        <dbReference type="EMBL" id="ESA18910.1"/>
    </source>
</evidence>